<keyword evidence="2" id="KW-1185">Reference proteome</keyword>
<organism evidence="1 2">
    <name type="scientific">Paramuricea clavata</name>
    <name type="common">Red gorgonian</name>
    <name type="synonym">Violescent sea-whip</name>
    <dbReference type="NCBI Taxonomy" id="317549"/>
    <lineage>
        <taxon>Eukaryota</taxon>
        <taxon>Metazoa</taxon>
        <taxon>Cnidaria</taxon>
        <taxon>Anthozoa</taxon>
        <taxon>Octocorallia</taxon>
        <taxon>Malacalcyonacea</taxon>
        <taxon>Plexauridae</taxon>
        <taxon>Paramuricea</taxon>
    </lineage>
</organism>
<comment type="caution">
    <text evidence="1">The sequence shown here is derived from an EMBL/GenBank/DDBJ whole genome shotgun (WGS) entry which is preliminary data.</text>
</comment>
<evidence type="ECO:0000313" key="1">
    <source>
        <dbReference type="EMBL" id="CAB4005222.1"/>
    </source>
</evidence>
<dbReference type="InterPro" id="IPR031248">
    <property type="entry name" value="RNF213"/>
</dbReference>
<dbReference type="AlphaFoldDB" id="A0A7D9IG24"/>
<sequence length="341" mass="38629">DVETVKLLKAKEGGENIQISLASRILDRTLRTIHVTSNSLNVNCLKDIAGIRASLDVLSTYLGDDFTDNVRRFKALPKCLEAAKHLCSNSSRSVIQSFLLKQLVRYDPNGIDAVKERCKREEFKWIMPPQSEEQTKSPDTFIIHHQNYHTVREALGKAILTSNVDDLNIVIENLQAQPSVRSCYVLLALFREVTTSFSHPNGEDDGIPTRILGKLSRYIEGIQYLPNELKGLAGNFLTNFENANGQLLQLSSRQSSNDRRLIELLVHFLVVMKCLPHRLLQPLMNLAFNPALMMNAFIPTMPHDDGPEVMRAIENASGMLITYRQPKWYECPNGHRYVVTE</sequence>
<dbReference type="PANTHER" id="PTHR22605:SF16">
    <property type="entry name" value="E3 UBIQUITIN-PROTEIN LIGASE RNF213"/>
    <property type="match status" value="1"/>
</dbReference>
<protein>
    <submittedName>
        <fullName evidence="1">Uncharacterized protein</fullName>
    </submittedName>
</protein>
<dbReference type="GO" id="GO:0016887">
    <property type="term" value="F:ATP hydrolysis activity"/>
    <property type="evidence" value="ECO:0007669"/>
    <property type="project" value="InterPro"/>
</dbReference>
<dbReference type="GO" id="GO:0004842">
    <property type="term" value="F:ubiquitin-protein transferase activity"/>
    <property type="evidence" value="ECO:0007669"/>
    <property type="project" value="InterPro"/>
</dbReference>
<reference evidence="1" key="1">
    <citation type="submission" date="2020-04" db="EMBL/GenBank/DDBJ databases">
        <authorList>
            <person name="Alioto T."/>
            <person name="Alioto T."/>
            <person name="Gomez Garrido J."/>
        </authorList>
    </citation>
    <scope>NUCLEOTIDE SEQUENCE</scope>
    <source>
        <strain evidence="1">A484AB</strain>
    </source>
</reference>
<name>A0A7D9IG24_PARCT</name>
<gene>
    <name evidence="1" type="ORF">PACLA_8A088457</name>
</gene>
<dbReference type="Proteomes" id="UP001152795">
    <property type="component" value="Unassembled WGS sequence"/>
</dbReference>
<proteinExistence type="predicted"/>
<dbReference type="PANTHER" id="PTHR22605">
    <property type="entry name" value="RZ-TYPE DOMAIN-CONTAINING PROTEIN"/>
    <property type="match status" value="1"/>
</dbReference>
<accession>A0A7D9IG24</accession>
<feature type="non-terminal residue" evidence="1">
    <location>
        <position position="1"/>
    </location>
</feature>
<evidence type="ECO:0000313" key="2">
    <source>
        <dbReference type="Proteomes" id="UP001152795"/>
    </source>
</evidence>
<dbReference type="OrthoDB" id="2423195at2759"/>
<dbReference type="EMBL" id="CACRXK020005132">
    <property type="protein sequence ID" value="CAB4005222.1"/>
    <property type="molecule type" value="Genomic_DNA"/>
</dbReference>
<feature type="non-terminal residue" evidence="1">
    <location>
        <position position="341"/>
    </location>
</feature>